<feature type="signal peptide" evidence="4">
    <location>
        <begin position="1"/>
        <end position="24"/>
    </location>
</feature>
<keyword evidence="3" id="KW-1133">Transmembrane helix</keyword>
<dbReference type="Pfam" id="PF03024">
    <property type="entry name" value="Folate_rec"/>
    <property type="match status" value="1"/>
</dbReference>
<comment type="caution">
    <text evidence="6">The sequence shown here is derived from an EMBL/GenBank/DDBJ whole genome shotgun (WGS) entry which is preliminary data.</text>
</comment>
<dbReference type="InterPro" id="IPR018143">
    <property type="entry name" value="Folate_rcpt-like"/>
</dbReference>
<keyword evidence="7" id="KW-1185">Reference proteome</keyword>
<evidence type="ECO:0000313" key="7">
    <source>
        <dbReference type="Proteomes" id="UP001179952"/>
    </source>
</evidence>
<evidence type="ECO:0000259" key="5">
    <source>
        <dbReference type="Pfam" id="PF03024"/>
    </source>
</evidence>
<reference evidence="6" key="2">
    <citation type="submission" date="2023-06" db="EMBL/GenBank/DDBJ databases">
        <authorList>
            <person name="Ma L."/>
            <person name="Liu K.-W."/>
            <person name="Li Z."/>
            <person name="Hsiao Y.-Y."/>
            <person name="Qi Y."/>
            <person name="Fu T."/>
            <person name="Tang G."/>
            <person name="Zhang D."/>
            <person name="Sun W.-H."/>
            <person name="Liu D.-K."/>
            <person name="Li Y."/>
            <person name="Chen G.-Z."/>
            <person name="Liu X.-D."/>
            <person name="Liao X.-Y."/>
            <person name="Jiang Y.-T."/>
            <person name="Yu X."/>
            <person name="Hao Y."/>
            <person name="Huang J."/>
            <person name="Zhao X.-W."/>
            <person name="Ke S."/>
            <person name="Chen Y.-Y."/>
            <person name="Wu W.-L."/>
            <person name="Hsu J.-L."/>
            <person name="Lin Y.-F."/>
            <person name="Huang M.-D."/>
            <person name="Li C.-Y."/>
            <person name="Huang L."/>
            <person name="Wang Z.-W."/>
            <person name="Zhao X."/>
            <person name="Zhong W.-Y."/>
            <person name="Peng D.-H."/>
            <person name="Ahmad S."/>
            <person name="Lan S."/>
            <person name="Zhang J.-S."/>
            <person name="Tsai W.-C."/>
            <person name="Van De Peer Y."/>
            <person name="Liu Z.-J."/>
        </authorList>
    </citation>
    <scope>NUCLEOTIDE SEQUENCE</scope>
    <source>
        <strain evidence="6">SCP</strain>
        <tissue evidence="6">Leaves</tissue>
    </source>
</reference>
<dbReference type="EMBL" id="JAUJYN010000002">
    <property type="protein sequence ID" value="KAK1279221.1"/>
    <property type="molecule type" value="Genomic_DNA"/>
</dbReference>
<feature type="transmembrane region" description="Helical" evidence="3">
    <location>
        <begin position="234"/>
        <end position="251"/>
    </location>
</feature>
<dbReference type="PANTHER" id="PTHR37390:SF1">
    <property type="entry name" value="FOLATE-BINDING PROTEIN 1"/>
    <property type="match status" value="1"/>
</dbReference>
<evidence type="ECO:0000256" key="4">
    <source>
        <dbReference type="SAM" id="SignalP"/>
    </source>
</evidence>
<dbReference type="Proteomes" id="UP001179952">
    <property type="component" value="Unassembled WGS sequence"/>
</dbReference>
<keyword evidence="3" id="KW-0812">Transmembrane</keyword>
<evidence type="ECO:0000313" key="6">
    <source>
        <dbReference type="EMBL" id="KAK1279221.1"/>
    </source>
</evidence>
<evidence type="ECO:0000256" key="3">
    <source>
        <dbReference type="SAM" id="Phobius"/>
    </source>
</evidence>
<name>A0AAV9BQY9_ACOGR</name>
<sequence>MMMKLKKVLLLLIFIDKFFSSTAGKSSGTCISPGGRFPPFSSEGRPPDKVSKGPKDLVLCRVFRKNTCCDVSQTYPALLAIRRLASTGEANQECLHLWELLECSICDPHVGVLPGPPMICASFCDMVLKACADAYFSMDIKTRALSPCGSNDVVCGKLTEWTNNSTELCLLAGFSVLPSGDIHQDEVRICYGGKANLDSIANSWKTSRSKSLQTLGVIKDFEQWVSEMTHSERVSWAIGGMVLTAGLIFVSKRKSHNYRRKQAAVLRAAKRLEAKCNQQSPIGSHRGIRR</sequence>
<keyword evidence="2" id="KW-1015">Disulfide bond</keyword>
<gene>
    <name evidence="6" type="ORF">QJS04_geneDACA007225</name>
</gene>
<feature type="chain" id="PRO_5043978797" description="Folate receptor-like domain-containing protein" evidence="4">
    <location>
        <begin position="25"/>
        <end position="290"/>
    </location>
</feature>
<proteinExistence type="predicted"/>
<dbReference type="AlphaFoldDB" id="A0AAV9BQY9"/>
<evidence type="ECO:0000256" key="2">
    <source>
        <dbReference type="ARBA" id="ARBA00023157"/>
    </source>
</evidence>
<feature type="domain" description="Folate receptor-like" evidence="5">
    <location>
        <begin position="53"/>
        <end position="169"/>
    </location>
</feature>
<evidence type="ECO:0000256" key="1">
    <source>
        <dbReference type="ARBA" id="ARBA00022729"/>
    </source>
</evidence>
<dbReference type="PANTHER" id="PTHR37390">
    <property type="entry name" value="OS02G0592500 PROTEIN"/>
    <property type="match status" value="1"/>
</dbReference>
<accession>A0AAV9BQY9</accession>
<reference evidence="6" key="1">
    <citation type="journal article" date="2023" name="Nat. Commun.">
        <title>Diploid and tetraploid genomes of Acorus and the evolution of monocots.</title>
        <authorList>
            <person name="Ma L."/>
            <person name="Liu K.W."/>
            <person name="Li Z."/>
            <person name="Hsiao Y.Y."/>
            <person name="Qi Y."/>
            <person name="Fu T."/>
            <person name="Tang G.D."/>
            <person name="Zhang D."/>
            <person name="Sun W.H."/>
            <person name="Liu D.K."/>
            <person name="Li Y."/>
            <person name="Chen G.Z."/>
            <person name="Liu X.D."/>
            <person name="Liao X.Y."/>
            <person name="Jiang Y.T."/>
            <person name="Yu X."/>
            <person name="Hao Y."/>
            <person name="Huang J."/>
            <person name="Zhao X.W."/>
            <person name="Ke S."/>
            <person name="Chen Y.Y."/>
            <person name="Wu W.L."/>
            <person name="Hsu J.L."/>
            <person name="Lin Y.F."/>
            <person name="Huang M.D."/>
            <person name="Li C.Y."/>
            <person name="Huang L."/>
            <person name="Wang Z.W."/>
            <person name="Zhao X."/>
            <person name="Zhong W.Y."/>
            <person name="Peng D.H."/>
            <person name="Ahmad S."/>
            <person name="Lan S."/>
            <person name="Zhang J.S."/>
            <person name="Tsai W.C."/>
            <person name="Van de Peer Y."/>
            <person name="Liu Z.J."/>
        </authorList>
    </citation>
    <scope>NUCLEOTIDE SEQUENCE</scope>
    <source>
        <strain evidence="6">SCP</strain>
    </source>
</reference>
<dbReference type="InterPro" id="IPR053305">
    <property type="entry name" value="Folate-binding_rcpt-like"/>
</dbReference>
<protein>
    <recommendedName>
        <fullName evidence="5">Folate receptor-like domain-containing protein</fullName>
    </recommendedName>
</protein>
<keyword evidence="3" id="KW-0472">Membrane</keyword>
<keyword evidence="1 4" id="KW-0732">Signal</keyword>
<organism evidence="6 7">
    <name type="scientific">Acorus gramineus</name>
    <name type="common">Dwarf sweet flag</name>
    <dbReference type="NCBI Taxonomy" id="55184"/>
    <lineage>
        <taxon>Eukaryota</taxon>
        <taxon>Viridiplantae</taxon>
        <taxon>Streptophyta</taxon>
        <taxon>Embryophyta</taxon>
        <taxon>Tracheophyta</taxon>
        <taxon>Spermatophyta</taxon>
        <taxon>Magnoliopsida</taxon>
        <taxon>Liliopsida</taxon>
        <taxon>Acoraceae</taxon>
        <taxon>Acorus</taxon>
    </lineage>
</organism>